<keyword evidence="1" id="KW-0805">Transcription regulation</keyword>
<proteinExistence type="predicted"/>
<dbReference type="PROSITE" id="PS01124">
    <property type="entry name" value="HTH_ARAC_FAMILY_2"/>
    <property type="match status" value="1"/>
</dbReference>
<dbReference type="Pfam" id="PF12833">
    <property type="entry name" value="HTH_18"/>
    <property type="match status" value="1"/>
</dbReference>
<dbReference type="Gene3D" id="1.10.10.60">
    <property type="entry name" value="Homeodomain-like"/>
    <property type="match status" value="2"/>
</dbReference>
<keyword evidence="6" id="KW-1185">Reference proteome</keyword>
<dbReference type="SUPFAM" id="SSF51215">
    <property type="entry name" value="Regulatory protein AraC"/>
    <property type="match status" value="1"/>
</dbReference>
<dbReference type="InterPro" id="IPR009057">
    <property type="entry name" value="Homeodomain-like_sf"/>
</dbReference>
<dbReference type="AlphaFoldDB" id="A0A7X4YP93"/>
<dbReference type="InterPro" id="IPR003313">
    <property type="entry name" value="AraC-bd"/>
</dbReference>
<dbReference type="Proteomes" id="UP000558113">
    <property type="component" value="Unassembled WGS sequence"/>
</dbReference>
<evidence type="ECO:0000256" key="2">
    <source>
        <dbReference type="ARBA" id="ARBA00023125"/>
    </source>
</evidence>
<dbReference type="SUPFAM" id="SSF46689">
    <property type="entry name" value="Homeodomain-like"/>
    <property type="match status" value="1"/>
</dbReference>
<dbReference type="InterPro" id="IPR014710">
    <property type="entry name" value="RmlC-like_jellyroll"/>
</dbReference>
<dbReference type="InterPro" id="IPR018060">
    <property type="entry name" value="HTH_AraC"/>
</dbReference>
<dbReference type="InterPro" id="IPR037923">
    <property type="entry name" value="HTH-like"/>
</dbReference>
<dbReference type="SMART" id="SM00342">
    <property type="entry name" value="HTH_ARAC"/>
    <property type="match status" value="1"/>
</dbReference>
<feature type="domain" description="HTH araC/xylS-type" evidence="4">
    <location>
        <begin position="179"/>
        <end position="277"/>
    </location>
</feature>
<evidence type="ECO:0000313" key="6">
    <source>
        <dbReference type="Proteomes" id="UP000558113"/>
    </source>
</evidence>
<dbReference type="PANTHER" id="PTHR43280:SF2">
    <property type="entry name" value="HTH-TYPE TRANSCRIPTIONAL REGULATOR EXSA"/>
    <property type="match status" value="1"/>
</dbReference>
<sequence length="284" mass="31913">MKLTITYEHDVPINAFQWTPKTYRQPLHAHSSLEMGLCLSGTGTFFFGSKQYQVRQGDVFLVNNEELHIAQSDPNDPSHYLFLNFDGALLMSEDPSLLLPYSYRSANFNNLIPAGSPLAEAVIPWMTAVERELRDREPGYMAMAKSALIQLSGLLLRHYHAGLTDSEQRSMVQSVTQTKALAELVEQRYREPIGLQDIAKELGISVSRASRVFHETTGRRFADYVSLLRVQEAKRLLAGSDRQVAHIGFECGFQSLATFYRVFKESTGVSPVHFRQTLGLEAPG</sequence>
<comment type="caution">
    <text evidence="5">The sequence shown here is derived from an EMBL/GenBank/DDBJ whole genome shotgun (WGS) entry which is preliminary data.</text>
</comment>
<dbReference type="RefSeq" id="WP_161698499.1">
    <property type="nucleotide sequence ID" value="NZ_JAAAMU010000006.1"/>
</dbReference>
<evidence type="ECO:0000313" key="5">
    <source>
        <dbReference type="EMBL" id="NBC70003.1"/>
    </source>
</evidence>
<accession>A0A7X4YP93</accession>
<gene>
    <name evidence="5" type="ORF">GT003_13480</name>
</gene>
<protein>
    <submittedName>
        <fullName evidence="5">Helix-turn-helix domain-containing protein</fullName>
    </submittedName>
</protein>
<evidence type="ECO:0000256" key="1">
    <source>
        <dbReference type="ARBA" id="ARBA00023015"/>
    </source>
</evidence>
<dbReference type="PANTHER" id="PTHR43280">
    <property type="entry name" value="ARAC-FAMILY TRANSCRIPTIONAL REGULATOR"/>
    <property type="match status" value="1"/>
</dbReference>
<dbReference type="Pfam" id="PF02311">
    <property type="entry name" value="AraC_binding"/>
    <property type="match status" value="1"/>
</dbReference>
<keyword evidence="2" id="KW-0238">DNA-binding</keyword>
<keyword evidence="3" id="KW-0804">Transcription</keyword>
<evidence type="ECO:0000259" key="4">
    <source>
        <dbReference type="PROSITE" id="PS01124"/>
    </source>
</evidence>
<evidence type="ECO:0000256" key="3">
    <source>
        <dbReference type="ARBA" id="ARBA00023163"/>
    </source>
</evidence>
<reference evidence="5 6" key="1">
    <citation type="submission" date="2020-01" db="EMBL/GenBank/DDBJ databases">
        <title>Paenibacillus soybeanensis sp. nov. isolated from the nodules of soybean (Glycine max(L.) Merr).</title>
        <authorList>
            <person name="Wang H."/>
        </authorList>
    </citation>
    <scope>NUCLEOTIDE SEQUENCE [LARGE SCALE GENOMIC DNA]</scope>
    <source>
        <strain evidence="5 6">DSM 23054</strain>
    </source>
</reference>
<name>A0A7X4YP93_9BACL</name>
<dbReference type="GO" id="GO:0043565">
    <property type="term" value="F:sequence-specific DNA binding"/>
    <property type="evidence" value="ECO:0007669"/>
    <property type="project" value="InterPro"/>
</dbReference>
<dbReference type="Gene3D" id="2.60.120.10">
    <property type="entry name" value="Jelly Rolls"/>
    <property type="match status" value="1"/>
</dbReference>
<dbReference type="OrthoDB" id="9816335at2"/>
<dbReference type="GO" id="GO:0003700">
    <property type="term" value="F:DNA-binding transcription factor activity"/>
    <property type="evidence" value="ECO:0007669"/>
    <property type="project" value="InterPro"/>
</dbReference>
<organism evidence="5 6">
    <name type="scientific">Paenibacillus sacheonensis</name>
    <dbReference type="NCBI Taxonomy" id="742054"/>
    <lineage>
        <taxon>Bacteria</taxon>
        <taxon>Bacillati</taxon>
        <taxon>Bacillota</taxon>
        <taxon>Bacilli</taxon>
        <taxon>Bacillales</taxon>
        <taxon>Paenibacillaceae</taxon>
        <taxon>Paenibacillus</taxon>
    </lineage>
</organism>
<dbReference type="EMBL" id="JAAAMU010000006">
    <property type="protein sequence ID" value="NBC70003.1"/>
    <property type="molecule type" value="Genomic_DNA"/>
</dbReference>